<name>A0A8J2JMH5_9HEXA</name>
<dbReference type="EMBL" id="CAJVCH010005665">
    <property type="protein sequence ID" value="CAG7658754.1"/>
    <property type="molecule type" value="Genomic_DNA"/>
</dbReference>
<keyword evidence="2" id="KW-1185">Reference proteome</keyword>
<comment type="caution">
    <text evidence="1">The sequence shown here is derived from an EMBL/GenBank/DDBJ whole genome shotgun (WGS) entry which is preliminary data.</text>
</comment>
<dbReference type="Proteomes" id="UP000708208">
    <property type="component" value="Unassembled WGS sequence"/>
</dbReference>
<sequence length="149" mass="17361">NEGGRCLYLHIGKKTAKSMQRIKFSDYEAKQIAEFAEQMLIQIDQHKRCGKKDSDPLPYFADNESRVRAFNSKNVREFWAAEPDLETCSVRLRLQFNPRNGNFEFGLLNPVPDDICERFNNWAGPCMWFDTELMTAVLSFINEDPETQE</sequence>
<gene>
    <name evidence="1" type="ORF">AFUS01_LOCUS1026</name>
</gene>
<reference evidence="1" key="1">
    <citation type="submission" date="2021-06" db="EMBL/GenBank/DDBJ databases">
        <authorList>
            <person name="Hodson N. C."/>
            <person name="Mongue J. A."/>
            <person name="Jaron S. K."/>
        </authorList>
    </citation>
    <scope>NUCLEOTIDE SEQUENCE</scope>
</reference>
<dbReference type="AlphaFoldDB" id="A0A8J2JMH5"/>
<organism evidence="1 2">
    <name type="scientific">Allacma fusca</name>
    <dbReference type="NCBI Taxonomy" id="39272"/>
    <lineage>
        <taxon>Eukaryota</taxon>
        <taxon>Metazoa</taxon>
        <taxon>Ecdysozoa</taxon>
        <taxon>Arthropoda</taxon>
        <taxon>Hexapoda</taxon>
        <taxon>Collembola</taxon>
        <taxon>Symphypleona</taxon>
        <taxon>Sminthuridae</taxon>
        <taxon>Allacma</taxon>
    </lineage>
</organism>
<evidence type="ECO:0000313" key="1">
    <source>
        <dbReference type="EMBL" id="CAG7658754.1"/>
    </source>
</evidence>
<evidence type="ECO:0000313" key="2">
    <source>
        <dbReference type="Proteomes" id="UP000708208"/>
    </source>
</evidence>
<feature type="non-terminal residue" evidence="1">
    <location>
        <position position="1"/>
    </location>
</feature>
<protein>
    <submittedName>
        <fullName evidence="1">Uncharacterized protein</fullName>
    </submittedName>
</protein>
<accession>A0A8J2JMH5</accession>
<proteinExistence type="predicted"/>